<keyword evidence="2" id="KW-0238">DNA-binding</keyword>
<feature type="compositionally biased region" description="Basic and acidic residues" evidence="4">
    <location>
        <begin position="329"/>
        <end position="339"/>
    </location>
</feature>
<name>A0A285EDV8_9ACTN</name>
<dbReference type="SUPFAM" id="SSF46689">
    <property type="entry name" value="Homeodomain-like"/>
    <property type="match status" value="1"/>
</dbReference>
<accession>A0A285EDV8</accession>
<feature type="region of interest" description="Disordered" evidence="4">
    <location>
        <begin position="329"/>
        <end position="352"/>
    </location>
</feature>
<dbReference type="OrthoDB" id="5241536at2"/>
<sequence>MLPRIRTNTLTGYAELARSSGLDPAVLMAQVGLDLADLDEPDRWIPAAPAARLLELSAQQSGCPDFGLRLADVRRLGTLGPLSVVLRDEPDLRSAVDLLETYEHTYNEALHLRLQEDGEHATIEVWLEFGEPAPRDQALDLVMATLLGIVRTLVRSDWEPRSAAFARPPPPEPEPWRRRFGPGVVFARQHTGLAFHARELGARVQTADTSLRPYTQQFLRTVVAPQAPAATTRLTDVAEVVELLLPLGRQSVTHTSRLLGLPPRGLQRYLAEQHETFSSILSTTRARMAERYLPNERYSLTEVSQLLGFSAPSAFSRWFHRQFGTSPTEWRRAARDGSRPDAAPVREPGSPP</sequence>
<gene>
    <name evidence="6" type="ORF">SAMN06893097_106282</name>
</gene>
<dbReference type="RefSeq" id="WP_143426665.1">
    <property type="nucleotide sequence ID" value="NZ_JACHXB010000002.1"/>
</dbReference>
<dbReference type="AlphaFoldDB" id="A0A285EDV8"/>
<dbReference type="Pfam" id="PF12833">
    <property type="entry name" value="HTH_18"/>
    <property type="match status" value="1"/>
</dbReference>
<evidence type="ECO:0000256" key="3">
    <source>
        <dbReference type="ARBA" id="ARBA00023163"/>
    </source>
</evidence>
<dbReference type="SMART" id="SM00342">
    <property type="entry name" value="HTH_ARAC"/>
    <property type="match status" value="1"/>
</dbReference>
<dbReference type="EMBL" id="OBDO01000006">
    <property type="protein sequence ID" value="SNX97332.1"/>
    <property type="molecule type" value="Genomic_DNA"/>
</dbReference>
<evidence type="ECO:0000256" key="2">
    <source>
        <dbReference type="ARBA" id="ARBA00023125"/>
    </source>
</evidence>
<dbReference type="Pfam" id="PF12625">
    <property type="entry name" value="Arabinose_bd"/>
    <property type="match status" value="1"/>
</dbReference>
<dbReference type="PRINTS" id="PR00032">
    <property type="entry name" value="HTHARAC"/>
</dbReference>
<organism evidence="6 7">
    <name type="scientific">Geodermatophilus sabuli</name>
    <dbReference type="NCBI Taxonomy" id="1564158"/>
    <lineage>
        <taxon>Bacteria</taxon>
        <taxon>Bacillati</taxon>
        <taxon>Actinomycetota</taxon>
        <taxon>Actinomycetes</taxon>
        <taxon>Geodermatophilales</taxon>
        <taxon>Geodermatophilaceae</taxon>
        <taxon>Geodermatophilus</taxon>
    </lineage>
</organism>
<dbReference type="InterPro" id="IPR020449">
    <property type="entry name" value="Tscrpt_reg_AraC-type_HTH"/>
</dbReference>
<keyword evidence="7" id="KW-1185">Reference proteome</keyword>
<dbReference type="Proteomes" id="UP000219514">
    <property type="component" value="Unassembled WGS sequence"/>
</dbReference>
<dbReference type="GO" id="GO:0003700">
    <property type="term" value="F:DNA-binding transcription factor activity"/>
    <property type="evidence" value="ECO:0007669"/>
    <property type="project" value="InterPro"/>
</dbReference>
<dbReference type="PANTHER" id="PTHR47894">
    <property type="entry name" value="HTH-TYPE TRANSCRIPTIONAL REGULATOR GADX"/>
    <property type="match status" value="1"/>
</dbReference>
<keyword evidence="1" id="KW-0805">Transcription regulation</keyword>
<evidence type="ECO:0000259" key="5">
    <source>
        <dbReference type="PROSITE" id="PS01124"/>
    </source>
</evidence>
<proteinExistence type="predicted"/>
<evidence type="ECO:0000256" key="1">
    <source>
        <dbReference type="ARBA" id="ARBA00023015"/>
    </source>
</evidence>
<reference evidence="6 7" key="1">
    <citation type="submission" date="2017-09" db="EMBL/GenBank/DDBJ databases">
        <authorList>
            <person name="Ehlers B."/>
            <person name="Leendertz F.H."/>
        </authorList>
    </citation>
    <scope>NUCLEOTIDE SEQUENCE [LARGE SCALE GENOMIC DNA]</scope>
    <source>
        <strain evidence="6 7">DSM 46844</strain>
    </source>
</reference>
<dbReference type="PANTHER" id="PTHR47894:SF4">
    <property type="entry name" value="HTH-TYPE TRANSCRIPTIONAL REGULATOR GADX"/>
    <property type="match status" value="1"/>
</dbReference>
<evidence type="ECO:0000313" key="6">
    <source>
        <dbReference type="EMBL" id="SNX97332.1"/>
    </source>
</evidence>
<dbReference type="InterPro" id="IPR018060">
    <property type="entry name" value="HTH_AraC"/>
</dbReference>
<dbReference type="GO" id="GO:0005829">
    <property type="term" value="C:cytosol"/>
    <property type="evidence" value="ECO:0007669"/>
    <property type="project" value="TreeGrafter"/>
</dbReference>
<dbReference type="InterPro" id="IPR032687">
    <property type="entry name" value="AraC-type_N"/>
</dbReference>
<evidence type="ECO:0000256" key="4">
    <source>
        <dbReference type="SAM" id="MobiDB-lite"/>
    </source>
</evidence>
<dbReference type="InterPro" id="IPR009057">
    <property type="entry name" value="Homeodomain-like_sf"/>
</dbReference>
<evidence type="ECO:0000313" key="7">
    <source>
        <dbReference type="Proteomes" id="UP000219514"/>
    </source>
</evidence>
<dbReference type="PROSITE" id="PS01124">
    <property type="entry name" value="HTH_ARAC_FAMILY_2"/>
    <property type="match status" value="1"/>
</dbReference>
<keyword evidence="3" id="KW-0804">Transcription</keyword>
<dbReference type="Gene3D" id="1.10.10.60">
    <property type="entry name" value="Homeodomain-like"/>
    <property type="match status" value="1"/>
</dbReference>
<protein>
    <submittedName>
        <fullName evidence="6">Transcriptional regulator, AraC family</fullName>
    </submittedName>
</protein>
<feature type="domain" description="HTH araC/xylS-type" evidence="5">
    <location>
        <begin position="235"/>
        <end position="333"/>
    </location>
</feature>
<dbReference type="GO" id="GO:0000976">
    <property type="term" value="F:transcription cis-regulatory region binding"/>
    <property type="evidence" value="ECO:0007669"/>
    <property type="project" value="TreeGrafter"/>
</dbReference>